<keyword evidence="5" id="KW-0325">Glycoprotein</keyword>
<dbReference type="SUPFAM" id="SSF51445">
    <property type="entry name" value="(Trans)glycosidases"/>
    <property type="match status" value="1"/>
</dbReference>
<dbReference type="GO" id="GO:0031505">
    <property type="term" value="P:fungal-type cell wall organization"/>
    <property type="evidence" value="ECO:0007669"/>
    <property type="project" value="TreeGrafter"/>
</dbReference>
<proteinExistence type="inferred from homology"/>
<sequence>IEIYGRHFINSETEEPFYIKGIAYQPGGSSAFDGKHDPLSDIETCARDIAVFQELGVNTVRVYSVNPDLNHDECMSLLAAAGIYLILDVNSPVYGQHINREQPWETYTTAYLEHIFRVVDQFSTYTNTLAYIAGNEVISDNKKETSPYAHQTMKAVIKDLKDYIAENVDRKIPVGYSNADVFELREELFEYLTCGEEDEIADFFGINSYQWCGKTTYKDSGLDKLKASYADTKVPVFYSEFGCNEVQPRTFGEIPDLFTTMADVFSGGIAYEYSMEANNYGIVKLDESTCTAKLLPDFMTLGSLFLNTVPKVPAKLPAPEKPNKCPALYKHLEMADSGPDIAADLIDNGVEVKRGRFV</sequence>
<gene>
    <name evidence="7" type="ORF">CANCADRAFT_18983</name>
</gene>
<keyword evidence="7" id="KW-0378">Hydrolase</keyword>
<dbReference type="GO" id="GO:0016787">
    <property type="term" value="F:hydrolase activity"/>
    <property type="evidence" value="ECO:0007669"/>
    <property type="project" value="UniProtKB-KW"/>
</dbReference>
<dbReference type="Pfam" id="PF03198">
    <property type="entry name" value="Glyco_hydro_72"/>
    <property type="match status" value="1"/>
</dbReference>
<comment type="subcellular location">
    <subcellularLocation>
        <location evidence="6">Cell membrane</location>
        <topology evidence="6">Lipid-anchor</topology>
        <topology evidence="6">GPI-anchor</topology>
    </subcellularLocation>
    <subcellularLocation>
        <location evidence="1">Membrane</location>
        <topology evidence="1">Lipid-anchor</topology>
        <topology evidence="1">GPI-anchor</topology>
    </subcellularLocation>
</comment>
<organism evidence="7 8">
    <name type="scientific">Tortispora caseinolytica NRRL Y-17796</name>
    <dbReference type="NCBI Taxonomy" id="767744"/>
    <lineage>
        <taxon>Eukaryota</taxon>
        <taxon>Fungi</taxon>
        <taxon>Dikarya</taxon>
        <taxon>Ascomycota</taxon>
        <taxon>Saccharomycotina</taxon>
        <taxon>Trigonopsidomycetes</taxon>
        <taxon>Trigonopsidales</taxon>
        <taxon>Trigonopsidaceae</taxon>
        <taxon>Tortispora</taxon>
    </lineage>
</organism>
<keyword evidence="8" id="KW-1185">Reference proteome</keyword>
<dbReference type="InterPro" id="IPR004886">
    <property type="entry name" value="Glucanosyltransferase"/>
</dbReference>
<evidence type="ECO:0000256" key="5">
    <source>
        <dbReference type="ARBA" id="ARBA00023180"/>
    </source>
</evidence>
<comment type="similarity">
    <text evidence="2 6">Belongs to the glycosyl hydrolase 72 family.</text>
</comment>
<evidence type="ECO:0000256" key="3">
    <source>
        <dbReference type="ARBA" id="ARBA00022622"/>
    </source>
</evidence>
<keyword evidence="4" id="KW-0732">Signal</keyword>
<dbReference type="Gene3D" id="3.20.20.80">
    <property type="entry name" value="Glycosidases"/>
    <property type="match status" value="1"/>
</dbReference>
<evidence type="ECO:0000313" key="7">
    <source>
        <dbReference type="EMBL" id="ODV92242.1"/>
    </source>
</evidence>
<dbReference type="GO" id="GO:0042124">
    <property type="term" value="F:1,3-beta-glucanosyltransferase activity"/>
    <property type="evidence" value="ECO:0007669"/>
    <property type="project" value="TreeGrafter"/>
</dbReference>
<dbReference type="EMBL" id="KV453841">
    <property type="protein sequence ID" value="ODV92242.1"/>
    <property type="molecule type" value="Genomic_DNA"/>
</dbReference>
<protein>
    <recommendedName>
        <fullName evidence="6">1,3-beta-glucanosyltransferase</fullName>
        <ecNumber evidence="6">2.4.1.-</ecNumber>
    </recommendedName>
</protein>
<keyword evidence="6" id="KW-0449">Lipoprotein</keyword>
<keyword evidence="6" id="KW-0808">Transferase</keyword>
<dbReference type="GO" id="GO:0098552">
    <property type="term" value="C:side of membrane"/>
    <property type="evidence" value="ECO:0007669"/>
    <property type="project" value="UniProtKB-KW"/>
</dbReference>
<dbReference type="PANTHER" id="PTHR31468:SF14">
    <property type="entry name" value="1,3-BETA-GLUCANOSYLTRANSFERASE GAS4"/>
    <property type="match status" value="1"/>
</dbReference>
<evidence type="ECO:0000256" key="2">
    <source>
        <dbReference type="ARBA" id="ARBA00007528"/>
    </source>
</evidence>
<dbReference type="PANTHER" id="PTHR31468">
    <property type="entry name" value="1,3-BETA-GLUCANOSYLTRANSFERASE GAS1"/>
    <property type="match status" value="1"/>
</dbReference>
<keyword evidence="3 6" id="KW-0336">GPI-anchor</keyword>
<evidence type="ECO:0000256" key="4">
    <source>
        <dbReference type="ARBA" id="ARBA00022729"/>
    </source>
</evidence>
<evidence type="ECO:0000313" key="8">
    <source>
        <dbReference type="Proteomes" id="UP000095023"/>
    </source>
</evidence>
<dbReference type="OrthoDB" id="421038at2759"/>
<feature type="non-terminal residue" evidence="7">
    <location>
        <position position="1"/>
    </location>
</feature>
<dbReference type="Proteomes" id="UP000095023">
    <property type="component" value="Unassembled WGS sequence"/>
</dbReference>
<dbReference type="EC" id="2.4.1.-" evidence="6"/>
<feature type="non-terminal residue" evidence="7">
    <location>
        <position position="358"/>
    </location>
</feature>
<evidence type="ECO:0000256" key="1">
    <source>
        <dbReference type="ARBA" id="ARBA00004589"/>
    </source>
</evidence>
<reference evidence="8" key="1">
    <citation type="submission" date="2016-02" db="EMBL/GenBank/DDBJ databases">
        <title>Comparative genomics of biotechnologically important yeasts.</title>
        <authorList>
            <consortium name="DOE Joint Genome Institute"/>
            <person name="Riley R."/>
            <person name="Haridas S."/>
            <person name="Wolfe K.H."/>
            <person name="Lopes M.R."/>
            <person name="Hittinger C.T."/>
            <person name="Goker M."/>
            <person name="Salamov A."/>
            <person name="Wisecaver J."/>
            <person name="Long T.M."/>
            <person name="Aerts A.L."/>
            <person name="Barry K."/>
            <person name="Choi C."/>
            <person name="Clum A."/>
            <person name="Coughlan A.Y."/>
            <person name="Deshpande S."/>
            <person name="Douglass A.P."/>
            <person name="Hanson S.J."/>
            <person name="Klenk H.-P."/>
            <person name="Labutti K."/>
            <person name="Lapidus A."/>
            <person name="Lindquist E."/>
            <person name="Lipzen A."/>
            <person name="Meier-Kolthoff J.P."/>
            <person name="Ohm R.A."/>
            <person name="Otillar R.P."/>
            <person name="Pangilinan J."/>
            <person name="Peng Y."/>
            <person name="Rokas A."/>
            <person name="Rosa C.A."/>
            <person name="Scheuner C."/>
            <person name="Sibirny A.A."/>
            <person name="Slot J.C."/>
            <person name="Stielow J.B."/>
            <person name="Sun H."/>
            <person name="Kurtzman C.P."/>
            <person name="Blackwell M."/>
            <person name="Jeffries T.W."/>
            <person name="Grigoriev I.V."/>
        </authorList>
    </citation>
    <scope>NUCLEOTIDE SEQUENCE [LARGE SCALE GENOMIC DNA]</scope>
    <source>
        <strain evidence="8">NRRL Y-17796</strain>
    </source>
</reference>
<dbReference type="GO" id="GO:0005886">
    <property type="term" value="C:plasma membrane"/>
    <property type="evidence" value="ECO:0007669"/>
    <property type="project" value="UniProtKB-SubCell"/>
</dbReference>
<dbReference type="GO" id="GO:0071970">
    <property type="term" value="P:fungal-type cell wall (1-&gt;3)-beta-D-glucan biosynthetic process"/>
    <property type="evidence" value="ECO:0007669"/>
    <property type="project" value="TreeGrafter"/>
</dbReference>
<evidence type="ECO:0000256" key="6">
    <source>
        <dbReference type="RuleBase" id="RU361209"/>
    </source>
</evidence>
<name>A0A1E4TKH1_9ASCO</name>
<accession>A0A1E4TKH1</accession>
<dbReference type="InterPro" id="IPR017853">
    <property type="entry name" value="GH"/>
</dbReference>
<dbReference type="AlphaFoldDB" id="A0A1E4TKH1"/>
<comment type="function">
    <text evidence="6">Splits internally a 1,3-beta-glucan molecule and transfers the newly generated reducing end (the donor) to the non-reducing end of another 1,3-beta-glucan molecule (the acceptor) forming a 1,3-beta linkage, resulting in the elongation of 1,3-beta-glucan chains in the cell wall.</text>
</comment>
<keyword evidence="6" id="KW-0472">Membrane</keyword>